<evidence type="ECO:0000256" key="4">
    <source>
        <dbReference type="ARBA" id="ARBA00022692"/>
    </source>
</evidence>
<feature type="transmembrane region" description="Helical" evidence="7">
    <location>
        <begin position="272"/>
        <end position="289"/>
    </location>
</feature>
<dbReference type="PANTHER" id="PTHR42810:SF2">
    <property type="entry name" value="PURINE PERMEASE C1399.01C-RELATED"/>
    <property type="match status" value="1"/>
</dbReference>
<dbReference type="GO" id="GO:0042907">
    <property type="term" value="F:xanthine transmembrane transporter activity"/>
    <property type="evidence" value="ECO:0007669"/>
    <property type="project" value="TreeGrafter"/>
</dbReference>
<feature type="transmembrane region" description="Helical" evidence="7">
    <location>
        <begin position="248"/>
        <end position="265"/>
    </location>
</feature>
<keyword evidence="3" id="KW-0813">Transport</keyword>
<keyword evidence="4 7" id="KW-0812">Transmembrane</keyword>
<evidence type="ECO:0000256" key="7">
    <source>
        <dbReference type="SAM" id="Phobius"/>
    </source>
</evidence>
<evidence type="ECO:0000313" key="9">
    <source>
        <dbReference type="Proteomes" id="UP000578531"/>
    </source>
</evidence>
<dbReference type="GeneID" id="59294556"/>
<feature type="transmembrane region" description="Helical" evidence="7">
    <location>
        <begin position="464"/>
        <end position="484"/>
    </location>
</feature>
<dbReference type="Proteomes" id="UP000578531">
    <property type="component" value="Unassembled WGS sequence"/>
</dbReference>
<dbReference type="InterPro" id="IPR006042">
    <property type="entry name" value="Xan_ur_permease"/>
</dbReference>
<evidence type="ECO:0000313" key="8">
    <source>
        <dbReference type="EMBL" id="KAF6224682.1"/>
    </source>
</evidence>
<feature type="transmembrane region" description="Helical" evidence="7">
    <location>
        <begin position="165"/>
        <end position="182"/>
    </location>
</feature>
<evidence type="ECO:0008006" key="10">
    <source>
        <dbReference type="Google" id="ProtNLM"/>
    </source>
</evidence>
<name>A0A8H6CJP9_9LECA</name>
<dbReference type="GO" id="GO:0005886">
    <property type="term" value="C:plasma membrane"/>
    <property type="evidence" value="ECO:0007669"/>
    <property type="project" value="TreeGrafter"/>
</dbReference>
<evidence type="ECO:0000256" key="1">
    <source>
        <dbReference type="ARBA" id="ARBA00004141"/>
    </source>
</evidence>
<evidence type="ECO:0000256" key="2">
    <source>
        <dbReference type="ARBA" id="ARBA00008821"/>
    </source>
</evidence>
<proteinExistence type="inferred from homology"/>
<reference evidence="8 9" key="1">
    <citation type="journal article" date="2020" name="Genomics">
        <title>Complete, high-quality genomes from long-read metagenomic sequencing of two wolf lichen thalli reveals enigmatic genome architecture.</title>
        <authorList>
            <person name="McKenzie S.K."/>
            <person name="Walston R.F."/>
            <person name="Allen J.L."/>
        </authorList>
    </citation>
    <scope>NUCLEOTIDE SEQUENCE [LARGE SCALE GENOMIC DNA]</scope>
    <source>
        <strain evidence="8">WasteWater2</strain>
    </source>
</reference>
<protein>
    <recommendedName>
        <fullName evidence="10">Purine permease</fullName>
    </recommendedName>
</protein>
<evidence type="ECO:0000256" key="6">
    <source>
        <dbReference type="ARBA" id="ARBA00023136"/>
    </source>
</evidence>
<feature type="transmembrane region" description="Helical" evidence="7">
    <location>
        <begin position="194"/>
        <end position="213"/>
    </location>
</feature>
<evidence type="ECO:0000256" key="3">
    <source>
        <dbReference type="ARBA" id="ARBA00022448"/>
    </source>
</evidence>
<organism evidence="8 9">
    <name type="scientific">Letharia columbiana</name>
    <dbReference type="NCBI Taxonomy" id="112416"/>
    <lineage>
        <taxon>Eukaryota</taxon>
        <taxon>Fungi</taxon>
        <taxon>Dikarya</taxon>
        <taxon>Ascomycota</taxon>
        <taxon>Pezizomycotina</taxon>
        <taxon>Lecanoromycetes</taxon>
        <taxon>OSLEUM clade</taxon>
        <taxon>Lecanoromycetidae</taxon>
        <taxon>Lecanorales</taxon>
        <taxon>Lecanorineae</taxon>
        <taxon>Parmeliaceae</taxon>
        <taxon>Letharia</taxon>
    </lineage>
</organism>
<dbReference type="AlphaFoldDB" id="A0A8H6CJP9"/>
<sequence>MKGGLPKVRWATWIPHGSMKDIFIGDYDYKYLFMPKWPYCRKDTTDRLPPFFAVNEPLPILLALIMGLQHALAMTGGIVLGPIIVASSNPNVNITQYLTSVALMACGIGTFFHVVRFKIPFTRYYYGTGIVSVLGITTTQIVIGLNSISSLMEQGYSWNDAYGKFLGTNMVCSFATTLISFLPPRVLRKLFPTWIAGLTVFLVGVNLIGVAGISDWGGGCSLLNSTTGLPQNCSGNGQVELPFGSREYLGLGGLAFIFIILLETFGSPFARNSAIILAWLMAYAVAAIVKKDGKPYVDMAAVNEAPAGTFFWVHTFKLGIYPGAILPFIIGYWADAATAVGDVTATEEASGIEQRGPAHDERIQGCLLADGFNCFLASCATSPPVNVFAQNNGIIAFTLCASRMAGVATAFWLFIFGVLGKIGAFFANTPTCVIGGITTFLFGSIALSGIKVLMNEGIDRRRRFIATVSCALGIGVIINPGWATDNLWVATDTMPSGVRAVRDSVILVLETGYVFGWLVAMVLNLIVPYETGDPMERIRAARKAKGLIVPLSEEEGRAIEENQIANPKMGFEGDSAHPQPVVVPLDDRRMPINQAGLAAVPANSDYPGTSYPPVA</sequence>
<dbReference type="Pfam" id="PF00860">
    <property type="entry name" value="Xan_ur_permease"/>
    <property type="match status" value="1"/>
</dbReference>
<feature type="transmembrane region" description="Helical" evidence="7">
    <location>
        <begin position="60"/>
        <end position="85"/>
    </location>
</feature>
<dbReference type="InterPro" id="IPR006043">
    <property type="entry name" value="NCS2"/>
</dbReference>
<dbReference type="OrthoDB" id="1641903at2759"/>
<evidence type="ECO:0000256" key="5">
    <source>
        <dbReference type="ARBA" id="ARBA00022989"/>
    </source>
</evidence>
<feature type="transmembrane region" description="Helical" evidence="7">
    <location>
        <begin position="124"/>
        <end position="145"/>
    </location>
</feature>
<accession>A0A8H6CJP9</accession>
<feature type="transmembrane region" description="Helical" evidence="7">
    <location>
        <begin position="504"/>
        <end position="527"/>
    </location>
</feature>
<keyword evidence="6 7" id="KW-0472">Membrane</keyword>
<dbReference type="NCBIfam" id="TIGR00801">
    <property type="entry name" value="ncs2"/>
    <property type="match status" value="1"/>
</dbReference>
<comment type="caution">
    <text evidence="8">The sequence shown here is derived from an EMBL/GenBank/DDBJ whole genome shotgun (WGS) entry which is preliminary data.</text>
</comment>
<feature type="transmembrane region" description="Helical" evidence="7">
    <location>
        <begin position="433"/>
        <end position="452"/>
    </location>
</feature>
<gene>
    <name evidence="8" type="ORF">HO173_012923</name>
</gene>
<feature type="transmembrane region" description="Helical" evidence="7">
    <location>
        <begin position="309"/>
        <end position="334"/>
    </location>
</feature>
<comment type="similarity">
    <text evidence="2">Belongs to the nucleobase:cation symporter-2 (NCS2) (TC 2.A.40) family.</text>
</comment>
<dbReference type="EMBL" id="JACCJC010000113">
    <property type="protein sequence ID" value="KAF6224682.1"/>
    <property type="molecule type" value="Genomic_DNA"/>
</dbReference>
<dbReference type="RefSeq" id="XP_037158380.1">
    <property type="nucleotide sequence ID" value="XM_037314753.1"/>
</dbReference>
<keyword evidence="5 7" id="KW-1133">Transmembrane helix</keyword>
<dbReference type="PANTHER" id="PTHR42810">
    <property type="entry name" value="PURINE PERMEASE C1399.01C-RELATED"/>
    <property type="match status" value="1"/>
</dbReference>
<feature type="transmembrane region" description="Helical" evidence="7">
    <location>
        <begin position="97"/>
        <end position="117"/>
    </location>
</feature>
<keyword evidence="9" id="KW-1185">Reference proteome</keyword>
<comment type="subcellular location">
    <subcellularLocation>
        <location evidence="1">Membrane</location>
        <topology evidence="1">Multi-pass membrane protein</topology>
    </subcellularLocation>
</comment>